<dbReference type="InterPro" id="IPR025863">
    <property type="entry name" value="Choline_sulf_C_dom"/>
</dbReference>
<accession>A0A1H8DYC9</accession>
<dbReference type="EMBL" id="FNXB01000004">
    <property type="protein sequence ID" value="SEH54343.1"/>
    <property type="molecule type" value="Genomic_DNA"/>
</dbReference>
<dbReference type="InterPro" id="IPR017785">
    <property type="entry name" value="Choline-sulfatase"/>
</dbReference>
<keyword evidence="2 5" id="KW-0378">Hydrolase</keyword>
<dbReference type="Proteomes" id="UP000183063">
    <property type="component" value="Unassembled WGS sequence"/>
</dbReference>
<dbReference type="GO" id="GO:0047753">
    <property type="term" value="F:choline-sulfatase activity"/>
    <property type="evidence" value="ECO:0007669"/>
    <property type="project" value="UniProtKB-EC"/>
</dbReference>
<dbReference type="InterPro" id="IPR000917">
    <property type="entry name" value="Sulfatase_N"/>
</dbReference>
<feature type="domain" description="Choline sulfatase enzyme C-terminal" evidence="4">
    <location>
        <begin position="449"/>
        <end position="500"/>
    </location>
</feature>
<keyword evidence="8" id="KW-1185">Reference proteome</keyword>
<dbReference type="STRING" id="501024.RTCCBAU85039_1058"/>
<dbReference type="AlphaFoldDB" id="A0A1H8DYC9"/>
<dbReference type="EC" id="3.1.6.6" evidence="5"/>
<dbReference type="PANTHER" id="PTHR45953">
    <property type="entry name" value="IDURONATE 2-SULFATASE"/>
    <property type="match status" value="1"/>
</dbReference>
<name>A0A1H8DYC9_9HYPH</name>
<keyword evidence="1" id="KW-0479">Metal-binding</keyword>
<evidence type="ECO:0000259" key="3">
    <source>
        <dbReference type="Pfam" id="PF00884"/>
    </source>
</evidence>
<sequence>MARPNILILMVDQLNGTLFPDGPAEFLHAPHLKALAQRSVRFANTYTASPLCAPARASFMSGQLPSRTRVYDNAAEFASDIPTFAHHLRAAGYHTALCGKMHFVGPDQLHGFEERLTTDIYPADFGWTPDYTKPGERIDWWYHNLGSVTGAGVAEITNQMEYDDEVAYNATRKLYDLSRRHDDRPWCLTVSFTHPHDPYVARRKYWDLYENCAALDPDVDALPFDQQDPHSQRLLRACDYDAFEITREQIRRARQGYFASISYIDDKIGEILDVLERGRMADNTIVLFVSDHGDMLGERGLWFKMCFFDGSSRVPLTIAAPGWNAACIQQPVSTLDVTPTLAALAGIDMTKLAPWTDGEDLAPLATGTGGRGPVTMEYAAEGSEAPLVCLRDGRFKLTLCDKDPPMLFDLEADPRELTNLAGDAGHAEVLARLKAEADKRWNLQSFDAAVRESQARRWVVYEALRNGAYYPWDYQPLQKASERYMRNHMDLNVLEESQRYPRGE</sequence>
<dbReference type="FunFam" id="3.40.720.10:FF:000032">
    <property type="entry name" value="Choline sulfatase"/>
    <property type="match status" value="1"/>
</dbReference>
<protein>
    <submittedName>
        <fullName evidence="5">Choline-sulfatase</fullName>
        <ecNumber evidence="5">3.1.6.6</ecNumber>
    </submittedName>
</protein>
<organism evidence="5 7">
    <name type="scientific">Rhizobium tibeticum</name>
    <dbReference type="NCBI Taxonomy" id="501024"/>
    <lineage>
        <taxon>Bacteria</taxon>
        <taxon>Pseudomonadati</taxon>
        <taxon>Pseudomonadota</taxon>
        <taxon>Alphaproteobacteria</taxon>
        <taxon>Hyphomicrobiales</taxon>
        <taxon>Rhizobiaceae</taxon>
        <taxon>Rhizobium/Agrobacterium group</taxon>
        <taxon>Rhizobium</taxon>
    </lineage>
</organism>
<reference evidence="7" key="2">
    <citation type="submission" date="2016-10" db="EMBL/GenBank/DDBJ databases">
        <authorList>
            <person name="Wibberg D."/>
        </authorList>
    </citation>
    <scope>NUCLEOTIDE SEQUENCE [LARGE SCALE GENOMIC DNA]</scope>
</reference>
<evidence type="ECO:0000313" key="7">
    <source>
        <dbReference type="Proteomes" id="UP000183063"/>
    </source>
</evidence>
<dbReference type="GO" id="GO:0005737">
    <property type="term" value="C:cytoplasm"/>
    <property type="evidence" value="ECO:0007669"/>
    <property type="project" value="TreeGrafter"/>
</dbReference>
<dbReference type="Proteomes" id="UP000198939">
    <property type="component" value="Unassembled WGS sequence"/>
</dbReference>
<dbReference type="CDD" id="cd16032">
    <property type="entry name" value="choline-sulfatase"/>
    <property type="match status" value="1"/>
</dbReference>
<gene>
    <name evidence="5" type="primary">betC</name>
    <name evidence="5" type="ORF">RTCCBAU85039_1058</name>
    <name evidence="6" type="ORF">SAMN05216228_1002237</name>
</gene>
<dbReference type="PANTHER" id="PTHR45953:SF1">
    <property type="entry name" value="IDURONATE 2-SULFATASE"/>
    <property type="match status" value="1"/>
</dbReference>
<evidence type="ECO:0000256" key="1">
    <source>
        <dbReference type="ARBA" id="ARBA00022723"/>
    </source>
</evidence>
<evidence type="ECO:0000313" key="8">
    <source>
        <dbReference type="Proteomes" id="UP000198939"/>
    </source>
</evidence>
<evidence type="ECO:0000313" key="6">
    <source>
        <dbReference type="EMBL" id="SEN12213.1"/>
    </source>
</evidence>
<dbReference type="OrthoDB" id="9795675at2"/>
<reference evidence="5" key="3">
    <citation type="submission" date="2016-10" db="EMBL/GenBank/DDBJ databases">
        <authorList>
            <person name="de Groot N.N."/>
        </authorList>
    </citation>
    <scope>NUCLEOTIDE SEQUENCE [LARGE SCALE GENOMIC DNA]</scope>
    <source>
        <strain evidence="5">CCBAU85039</strain>
    </source>
</reference>
<evidence type="ECO:0000259" key="4">
    <source>
        <dbReference type="Pfam" id="PF12411"/>
    </source>
</evidence>
<dbReference type="SUPFAM" id="SSF53649">
    <property type="entry name" value="Alkaline phosphatase-like"/>
    <property type="match status" value="1"/>
</dbReference>
<feature type="domain" description="Sulfatase N-terminal" evidence="3">
    <location>
        <begin position="4"/>
        <end position="347"/>
    </location>
</feature>
<reference evidence="6 8" key="1">
    <citation type="submission" date="2016-10" db="EMBL/GenBank/DDBJ databases">
        <authorList>
            <person name="Varghese N."/>
            <person name="Submissions S."/>
        </authorList>
    </citation>
    <scope>NUCLEOTIDE SEQUENCE [LARGE SCALE GENOMIC DNA]</scope>
    <source>
        <strain evidence="6 8">CGMCC 1.7071</strain>
    </source>
</reference>
<dbReference type="InterPro" id="IPR017850">
    <property type="entry name" value="Alkaline_phosphatase_core_sf"/>
</dbReference>
<proteinExistence type="predicted"/>
<dbReference type="EMBL" id="FOCV01000002">
    <property type="protein sequence ID" value="SEN12213.1"/>
    <property type="molecule type" value="Genomic_DNA"/>
</dbReference>
<dbReference type="Pfam" id="PF00884">
    <property type="entry name" value="Sulfatase"/>
    <property type="match status" value="1"/>
</dbReference>
<dbReference type="Gene3D" id="3.40.720.10">
    <property type="entry name" value="Alkaline Phosphatase, subunit A"/>
    <property type="match status" value="1"/>
</dbReference>
<dbReference type="Pfam" id="PF12411">
    <property type="entry name" value="Choline_sulf_C"/>
    <property type="match status" value="1"/>
</dbReference>
<evidence type="ECO:0000313" key="5">
    <source>
        <dbReference type="EMBL" id="SEH54343.1"/>
    </source>
</evidence>
<dbReference type="RefSeq" id="WP_072371633.1">
    <property type="nucleotide sequence ID" value="NZ_FNXB01000004.1"/>
</dbReference>
<evidence type="ECO:0000256" key="2">
    <source>
        <dbReference type="ARBA" id="ARBA00022801"/>
    </source>
</evidence>
<dbReference type="GO" id="GO:0046872">
    <property type="term" value="F:metal ion binding"/>
    <property type="evidence" value="ECO:0007669"/>
    <property type="project" value="UniProtKB-KW"/>
</dbReference>
<dbReference type="NCBIfam" id="TIGR03417">
    <property type="entry name" value="chol_sulfatase"/>
    <property type="match status" value="1"/>
</dbReference>